<gene>
    <name evidence="7 9" type="primary">ribH</name>
    <name evidence="9" type="ORF">MNR06_15875</name>
</gene>
<feature type="binding site" evidence="7">
    <location>
        <begin position="44"/>
        <end position="46"/>
    </location>
    <ligand>
        <name>5-amino-6-(D-ribitylamino)uracil</name>
        <dbReference type="ChEBI" id="CHEBI:15934"/>
    </ligand>
</feature>
<dbReference type="EMBL" id="CP093442">
    <property type="protein sequence ID" value="UOF01178.1"/>
    <property type="molecule type" value="Genomic_DNA"/>
</dbReference>
<evidence type="ECO:0000313" key="9">
    <source>
        <dbReference type="EMBL" id="UOF01178.1"/>
    </source>
</evidence>
<comment type="catalytic activity">
    <reaction evidence="6 7">
        <text>(2S)-2-hydroxy-3-oxobutyl phosphate + 5-amino-6-(D-ribitylamino)uracil = 6,7-dimethyl-8-(1-D-ribityl)lumazine + phosphate + 2 H2O + H(+)</text>
        <dbReference type="Rhea" id="RHEA:26152"/>
        <dbReference type="ChEBI" id="CHEBI:15377"/>
        <dbReference type="ChEBI" id="CHEBI:15378"/>
        <dbReference type="ChEBI" id="CHEBI:15934"/>
        <dbReference type="ChEBI" id="CHEBI:43474"/>
        <dbReference type="ChEBI" id="CHEBI:58201"/>
        <dbReference type="ChEBI" id="CHEBI:58830"/>
        <dbReference type="EC" id="2.5.1.78"/>
    </reaction>
</comment>
<feature type="compositionally biased region" description="Basic residues" evidence="8">
    <location>
        <begin position="165"/>
        <end position="174"/>
    </location>
</feature>
<evidence type="ECO:0000256" key="4">
    <source>
        <dbReference type="ARBA" id="ARBA00022619"/>
    </source>
</evidence>
<dbReference type="Pfam" id="PF00885">
    <property type="entry name" value="DMRL_synthase"/>
    <property type="match status" value="1"/>
</dbReference>
<feature type="active site" description="Proton donor" evidence="7">
    <location>
        <position position="75"/>
    </location>
</feature>
<comment type="function">
    <text evidence="7">Catalyzes the formation of 6,7-dimethyl-8-ribityllumazine by condensation of 5-amino-6-(D-ribitylamino)uracil with 3,4-dihydroxy-2-butanone 4-phosphate. This is the penultimate step in the biosynthesis of riboflavin.</text>
</comment>
<evidence type="ECO:0000313" key="10">
    <source>
        <dbReference type="Proteomes" id="UP000830116"/>
    </source>
</evidence>
<dbReference type="HAMAP" id="MF_00178">
    <property type="entry name" value="Lumazine_synth"/>
    <property type="match status" value="1"/>
</dbReference>
<evidence type="ECO:0000256" key="3">
    <source>
        <dbReference type="ARBA" id="ARBA00012664"/>
    </source>
</evidence>
<dbReference type="InterPro" id="IPR034964">
    <property type="entry name" value="LS"/>
</dbReference>
<protein>
    <recommendedName>
        <fullName evidence="3 7">6,7-dimethyl-8-ribityllumazine synthase</fullName>
        <shortName evidence="7">DMRL synthase</shortName>
        <shortName evidence="7">LS</shortName>
        <shortName evidence="7">Lumazine synthase</shortName>
        <ecNumber evidence="3 7">2.5.1.78</ecNumber>
    </recommendedName>
</protein>
<comment type="pathway">
    <text evidence="1 7">Cofactor biosynthesis; riboflavin biosynthesis; riboflavin from 2-hydroxy-3-oxobutyl phosphate and 5-amino-6-(D-ribitylamino)uracil: step 1/2.</text>
</comment>
<sequence length="174" mass="18527">MAIRIGVVTARWNNEVTEKLEEGAISYLESCEGVEIFAALVPGAVEIPLAVQAFFDAGCDGVVALGAVIRGETSHYDYVCNSVTDGLTRLMLDYKKPVGFGVLTTESDEQALDRAGGKHGNKGAEAAQVVMEMIGLNQEIGAALRTAAMMAKQKPVKAAKAANKTQKKKKKARK</sequence>
<feature type="binding site" evidence="7">
    <location>
        <begin position="72"/>
        <end position="73"/>
    </location>
    <ligand>
        <name>(2S)-2-hydroxy-3-oxobutyl phosphate</name>
        <dbReference type="ChEBI" id="CHEBI:58830"/>
    </ligand>
</feature>
<proteinExistence type="inferred from homology"/>
<dbReference type="PANTHER" id="PTHR21058:SF0">
    <property type="entry name" value="6,7-DIMETHYL-8-RIBITYLLUMAZINE SYNTHASE"/>
    <property type="match status" value="1"/>
</dbReference>
<organism evidence="9 10">
    <name type="scientific">Bdellovibrio reynosensis</name>
    <dbReference type="NCBI Taxonomy" id="2835041"/>
    <lineage>
        <taxon>Bacteria</taxon>
        <taxon>Pseudomonadati</taxon>
        <taxon>Bdellovibrionota</taxon>
        <taxon>Bdellovibrionia</taxon>
        <taxon>Bdellovibrionales</taxon>
        <taxon>Pseudobdellovibrionaceae</taxon>
        <taxon>Bdellovibrio</taxon>
    </lineage>
</organism>
<dbReference type="InterPro" id="IPR002180">
    <property type="entry name" value="LS/RS"/>
</dbReference>
<feature type="binding site" evidence="7">
    <location>
        <position position="114"/>
    </location>
    <ligand>
        <name>(2S)-2-hydroxy-3-oxobutyl phosphate</name>
        <dbReference type="ChEBI" id="CHEBI:58830"/>
    </ligand>
</feature>
<name>A0ABY4C863_9BACT</name>
<dbReference type="InterPro" id="IPR036467">
    <property type="entry name" value="LS/RS_sf"/>
</dbReference>
<dbReference type="SUPFAM" id="SSF52121">
    <property type="entry name" value="Lumazine synthase"/>
    <property type="match status" value="1"/>
</dbReference>
<feature type="binding site" evidence="7">
    <location>
        <begin position="67"/>
        <end position="69"/>
    </location>
    <ligand>
        <name>5-amino-6-(D-ribitylamino)uracil</name>
        <dbReference type="ChEBI" id="CHEBI:15934"/>
    </ligand>
</feature>
<evidence type="ECO:0000256" key="2">
    <source>
        <dbReference type="ARBA" id="ARBA00007424"/>
    </source>
</evidence>
<dbReference type="Gene3D" id="3.40.50.960">
    <property type="entry name" value="Lumazine/riboflavin synthase"/>
    <property type="match status" value="1"/>
</dbReference>
<keyword evidence="10" id="KW-1185">Reference proteome</keyword>
<evidence type="ECO:0000256" key="7">
    <source>
        <dbReference type="HAMAP-Rule" id="MF_00178"/>
    </source>
</evidence>
<feature type="binding site" evidence="7">
    <location>
        <position position="100"/>
    </location>
    <ligand>
        <name>5-amino-6-(D-ribitylamino)uracil</name>
        <dbReference type="ChEBI" id="CHEBI:15934"/>
    </ligand>
</feature>
<reference evidence="9" key="1">
    <citation type="submission" date="2022-03" db="EMBL/GenBank/DDBJ databases">
        <title>Genome Identification and Characterization of new species Bdellovibrio reynosense LBG001 sp. nov. from a Mexico soil sample.</title>
        <authorList>
            <person name="Camilli A."/>
            <person name="Ajao Y."/>
            <person name="Guo X."/>
        </authorList>
    </citation>
    <scope>NUCLEOTIDE SEQUENCE</scope>
    <source>
        <strain evidence="9">LBG001</strain>
    </source>
</reference>
<feature type="region of interest" description="Disordered" evidence="8">
    <location>
        <begin position="155"/>
        <end position="174"/>
    </location>
</feature>
<dbReference type="CDD" id="cd09209">
    <property type="entry name" value="Lumazine_synthase-I"/>
    <property type="match status" value="1"/>
</dbReference>
<dbReference type="RefSeq" id="WP_243537530.1">
    <property type="nucleotide sequence ID" value="NZ_CP093442.1"/>
</dbReference>
<feature type="binding site" evidence="7">
    <location>
        <position position="12"/>
    </location>
    <ligand>
        <name>5-amino-6-(D-ribitylamino)uracil</name>
        <dbReference type="ChEBI" id="CHEBI:15934"/>
    </ligand>
</feature>
<keyword evidence="4 7" id="KW-0686">Riboflavin biosynthesis</keyword>
<comment type="similarity">
    <text evidence="2 7">Belongs to the DMRL synthase family.</text>
</comment>
<dbReference type="PANTHER" id="PTHR21058">
    <property type="entry name" value="6,7-DIMETHYL-8-RIBITYLLUMAZINE SYNTHASE DMRL SYNTHASE LUMAZINE SYNTHASE"/>
    <property type="match status" value="1"/>
</dbReference>
<accession>A0ABY4C863</accession>
<evidence type="ECO:0000256" key="6">
    <source>
        <dbReference type="ARBA" id="ARBA00048785"/>
    </source>
</evidence>
<dbReference type="EC" id="2.5.1.78" evidence="3 7"/>
<keyword evidence="5 7" id="KW-0808">Transferase</keyword>
<evidence type="ECO:0000256" key="8">
    <source>
        <dbReference type="SAM" id="MobiDB-lite"/>
    </source>
</evidence>
<dbReference type="Proteomes" id="UP000830116">
    <property type="component" value="Chromosome"/>
</dbReference>
<dbReference type="NCBIfam" id="TIGR00114">
    <property type="entry name" value="lumazine-synth"/>
    <property type="match status" value="1"/>
</dbReference>
<dbReference type="GO" id="GO:0000906">
    <property type="term" value="F:6,7-dimethyl-8-ribityllumazine synthase activity"/>
    <property type="evidence" value="ECO:0007669"/>
    <property type="project" value="UniProtKB-EC"/>
</dbReference>
<evidence type="ECO:0000256" key="5">
    <source>
        <dbReference type="ARBA" id="ARBA00022679"/>
    </source>
</evidence>
<feature type="compositionally biased region" description="Low complexity" evidence="8">
    <location>
        <begin position="155"/>
        <end position="164"/>
    </location>
</feature>
<evidence type="ECO:0000256" key="1">
    <source>
        <dbReference type="ARBA" id="ARBA00004917"/>
    </source>
</evidence>